<keyword evidence="1" id="KW-1133">Transmembrane helix</keyword>
<keyword evidence="1" id="KW-0472">Membrane</keyword>
<accession>A0A1I4U8I6</accession>
<organism evidence="2 3">
    <name type="scientific">Nitrosomonas communis</name>
    <dbReference type="NCBI Taxonomy" id="44574"/>
    <lineage>
        <taxon>Bacteria</taxon>
        <taxon>Pseudomonadati</taxon>
        <taxon>Pseudomonadota</taxon>
        <taxon>Betaproteobacteria</taxon>
        <taxon>Nitrosomonadales</taxon>
        <taxon>Nitrosomonadaceae</taxon>
        <taxon>Nitrosomonas</taxon>
    </lineage>
</organism>
<evidence type="ECO:0000313" key="2">
    <source>
        <dbReference type="EMBL" id="SFM85289.1"/>
    </source>
</evidence>
<feature type="transmembrane region" description="Helical" evidence="1">
    <location>
        <begin position="6"/>
        <end position="23"/>
    </location>
</feature>
<evidence type="ECO:0000313" key="3">
    <source>
        <dbReference type="Proteomes" id="UP000183287"/>
    </source>
</evidence>
<dbReference type="AlphaFoldDB" id="A0A1I4U8I6"/>
<keyword evidence="1" id="KW-0812">Transmembrane</keyword>
<name>A0A1I4U8I6_9PROT</name>
<dbReference type="EMBL" id="FOUB01000061">
    <property type="protein sequence ID" value="SFM85289.1"/>
    <property type="molecule type" value="Genomic_DNA"/>
</dbReference>
<keyword evidence="3" id="KW-1185">Reference proteome</keyword>
<proteinExistence type="predicted"/>
<dbReference type="Proteomes" id="UP000183287">
    <property type="component" value="Unassembled WGS sequence"/>
</dbReference>
<evidence type="ECO:0000256" key="1">
    <source>
        <dbReference type="SAM" id="Phobius"/>
    </source>
</evidence>
<reference evidence="3" key="1">
    <citation type="submission" date="2016-10" db="EMBL/GenBank/DDBJ databases">
        <authorList>
            <person name="Varghese N."/>
            <person name="Submissions S."/>
        </authorList>
    </citation>
    <scope>NUCLEOTIDE SEQUENCE [LARGE SCALE GENOMIC DNA]</scope>
    <source>
        <strain evidence="3">Nm44</strain>
    </source>
</reference>
<gene>
    <name evidence="2" type="ORF">SAMN05421863_106111</name>
</gene>
<sequence length="43" mass="4984">MPLKLWASYTAIPIASILLYVLMDRIIARLEPQEEQIAQEEII</sequence>
<protein>
    <submittedName>
        <fullName evidence="2">Uncharacterized protein</fullName>
    </submittedName>
</protein>